<evidence type="ECO:0000256" key="3">
    <source>
        <dbReference type="ARBA" id="ARBA00022525"/>
    </source>
</evidence>
<proteinExistence type="inferred from homology"/>
<accession>A0A1Y1N9Z8</accession>
<evidence type="ECO:0008006" key="9">
    <source>
        <dbReference type="Google" id="ProtNLM"/>
    </source>
</evidence>
<dbReference type="FunCoup" id="A0A1Y1N9Z8">
    <property type="interactions" value="41"/>
</dbReference>
<comment type="subcellular location">
    <subcellularLocation>
        <location evidence="1">Secreted</location>
    </subcellularLocation>
</comment>
<dbReference type="EMBL" id="GEZM01009466">
    <property type="protein sequence ID" value="JAV94569.1"/>
    <property type="molecule type" value="Transcribed_RNA"/>
</dbReference>
<organism evidence="6">
    <name type="scientific">Photinus pyralis</name>
    <name type="common">Common eastern firefly</name>
    <name type="synonym">Lampyris pyralis</name>
    <dbReference type="NCBI Taxonomy" id="7054"/>
    <lineage>
        <taxon>Eukaryota</taxon>
        <taxon>Metazoa</taxon>
        <taxon>Ecdysozoa</taxon>
        <taxon>Arthropoda</taxon>
        <taxon>Hexapoda</taxon>
        <taxon>Insecta</taxon>
        <taxon>Pterygota</taxon>
        <taxon>Neoptera</taxon>
        <taxon>Endopterygota</taxon>
        <taxon>Coleoptera</taxon>
        <taxon>Polyphaga</taxon>
        <taxon>Elateriformia</taxon>
        <taxon>Elateroidea</taxon>
        <taxon>Lampyridae</taxon>
        <taxon>Lampyrinae</taxon>
        <taxon>Photinus</taxon>
    </lineage>
</organism>
<evidence type="ECO:0000313" key="8">
    <source>
        <dbReference type="Proteomes" id="UP000327044"/>
    </source>
</evidence>
<dbReference type="PRINTS" id="PR01366">
    <property type="entry name" value="ROYALJELLY"/>
</dbReference>
<feature type="chain" id="PRO_5036312594" description="Bee-milk protein" evidence="5">
    <location>
        <begin position="17"/>
        <end position="454"/>
    </location>
</feature>
<dbReference type="InterPro" id="IPR017996">
    <property type="entry name" value="MRJP/yellow-related"/>
</dbReference>
<dbReference type="OrthoDB" id="7776143at2759"/>
<dbReference type="Pfam" id="PF03022">
    <property type="entry name" value="MRJP"/>
    <property type="match status" value="1"/>
</dbReference>
<reference evidence="7" key="3">
    <citation type="submission" date="2019-08" db="EMBL/GenBank/DDBJ databases">
        <authorList>
            <consortium name="Photinus pyralis genome working group"/>
            <person name="Fallon T.R."/>
            <person name="Sander Lower S.E."/>
            <person name="Weng J.-K."/>
        </authorList>
    </citation>
    <scope>NUCLEOTIDE SEQUENCE</scope>
    <source>
        <strain evidence="7">1611_PpyrPB1</strain>
        <tissue evidence="7">Whole body</tissue>
    </source>
</reference>
<dbReference type="EMBL" id="VVIM01001797">
    <property type="protein sequence ID" value="KAB0790162.1"/>
    <property type="molecule type" value="Genomic_DNA"/>
</dbReference>
<dbReference type="InterPro" id="IPR011042">
    <property type="entry name" value="6-blade_b-propeller_TolB-like"/>
</dbReference>
<sequence length="454" mass="50961">MRVLSYLLAILSSTFAMDNLRVAFEWKQVDFEYPSSEARQEAIDNRDFVPENNLPLGLEVHGDRLFITLPRWKSGVAASLTYIKLTDPSDSPKLRPYPNWEAHKLSQTEGSDPPEIVSPFRIRADQCGRLWVLDTGVVDALGDIRFYAAQLLIYDLHNDALLRRYMIPKDQYTTDSLLGNIAVEDENCQDAYAYLADLGDAGLIVYSWANQTSWLVKHHYFNMDPMAGNFNVAGLQFSWSDGILGVALSAPDAEGYSTLYFHCLTGVHQFSINTKFLRNPTLAQNSFKEFKVLGSRGPRGQSNVSFLDKKTGVLFYALVSLNAIACWKTTNPSYTMESQGRVYMSNVTMVFPNDIKVDANNNLWVLSDRLPIFMYSRLNQSDVNFRILTSPVADAIRNTSCDSKLVISPELTNRIKLNMQTSTTEAPTTKGNSSESVTLTLALLLAAFFSVRLI</sequence>
<dbReference type="GO" id="GO:0005576">
    <property type="term" value="C:extracellular region"/>
    <property type="evidence" value="ECO:0007669"/>
    <property type="project" value="UniProtKB-SubCell"/>
</dbReference>
<name>A0A1Y1N9Z8_PHOPY</name>
<evidence type="ECO:0000256" key="1">
    <source>
        <dbReference type="ARBA" id="ARBA00004613"/>
    </source>
</evidence>
<keyword evidence="8" id="KW-1185">Reference proteome</keyword>
<dbReference type="InParanoid" id="A0A1Y1N9Z8"/>
<keyword evidence="3" id="KW-0964">Secreted</keyword>
<evidence type="ECO:0000256" key="4">
    <source>
        <dbReference type="ARBA" id="ARBA00022729"/>
    </source>
</evidence>
<dbReference type="Gene3D" id="2.120.10.30">
    <property type="entry name" value="TolB, C-terminal domain"/>
    <property type="match status" value="1"/>
</dbReference>
<gene>
    <name evidence="7" type="ORF">PPYR_15516</name>
</gene>
<reference evidence="7 8" key="2">
    <citation type="journal article" date="2018" name="Elife">
        <title>Firefly genomes illuminate parallel origins of bioluminescence in beetles.</title>
        <authorList>
            <person name="Fallon T.R."/>
            <person name="Lower S.E."/>
            <person name="Chang C.H."/>
            <person name="Bessho-Uehara M."/>
            <person name="Martin G.J."/>
            <person name="Bewick A.J."/>
            <person name="Behringer M."/>
            <person name="Debat H.J."/>
            <person name="Wong I."/>
            <person name="Day J.C."/>
            <person name="Suvorov A."/>
            <person name="Silva C.J."/>
            <person name="Stanger-Hall K.F."/>
            <person name="Hall D.W."/>
            <person name="Schmitz R.J."/>
            <person name="Nelson D.R."/>
            <person name="Lewis S.M."/>
            <person name="Shigenobu S."/>
            <person name="Bybee S.M."/>
            <person name="Larracuente A.M."/>
            <person name="Oba Y."/>
            <person name="Weng J.K."/>
        </authorList>
    </citation>
    <scope>NUCLEOTIDE SEQUENCE [LARGE SCALE GENOMIC DNA]</scope>
    <source>
        <strain evidence="7">1611_PpyrPB1</strain>
        <tissue evidence="7">Whole body</tissue>
    </source>
</reference>
<dbReference type="PANTHER" id="PTHR10009:SF12">
    <property type="entry name" value="LD43175P"/>
    <property type="match status" value="1"/>
</dbReference>
<dbReference type="SUPFAM" id="SSF101898">
    <property type="entry name" value="NHL repeat"/>
    <property type="match status" value="1"/>
</dbReference>
<dbReference type="AlphaFoldDB" id="A0A1Y1N9Z8"/>
<protein>
    <recommendedName>
        <fullName evidence="9">Bee-milk protein</fullName>
    </recommendedName>
</protein>
<feature type="signal peptide" evidence="5">
    <location>
        <begin position="1"/>
        <end position="16"/>
    </location>
</feature>
<reference evidence="6" key="1">
    <citation type="journal article" date="2016" name="Sci. Rep.">
        <title>Molecular characterization of firefly nuptial gifts: a multi-omics approach sheds light on postcopulatory sexual selection.</title>
        <authorList>
            <person name="Al-Wathiqui N."/>
            <person name="Fallon T.R."/>
            <person name="South A."/>
            <person name="Weng J.K."/>
            <person name="Lewis S.M."/>
        </authorList>
    </citation>
    <scope>NUCLEOTIDE SEQUENCE</scope>
</reference>
<evidence type="ECO:0000313" key="6">
    <source>
        <dbReference type="EMBL" id="JAV94569.1"/>
    </source>
</evidence>
<evidence type="ECO:0000256" key="5">
    <source>
        <dbReference type="SAM" id="SignalP"/>
    </source>
</evidence>
<dbReference type="Proteomes" id="UP000327044">
    <property type="component" value="Unassembled WGS sequence"/>
</dbReference>
<comment type="similarity">
    <text evidence="2">Belongs to the major royal jelly protein family.</text>
</comment>
<evidence type="ECO:0000313" key="7">
    <source>
        <dbReference type="EMBL" id="KAB0790162.1"/>
    </source>
</evidence>
<dbReference type="PANTHER" id="PTHR10009">
    <property type="entry name" value="PROTEIN YELLOW-RELATED"/>
    <property type="match status" value="1"/>
</dbReference>
<evidence type="ECO:0000256" key="2">
    <source>
        <dbReference type="ARBA" id="ARBA00009127"/>
    </source>
</evidence>
<keyword evidence="4 5" id="KW-0732">Signal</keyword>